<dbReference type="CDD" id="cd18026">
    <property type="entry name" value="DEXHc_POLQ-like"/>
    <property type="match status" value="1"/>
</dbReference>
<dbReference type="GO" id="GO:0016787">
    <property type="term" value="F:hydrolase activity"/>
    <property type="evidence" value="ECO:0007669"/>
    <property type="project" value="UniProtKB-KW"/>
</dbReference>
<keyword evidence="6" id="KW-0067">ATP-binding</keyword>
<evidence type="ECO:0000259" key="10">
    <source>
        <dbReference type="PROSITE" id="PS51192"/>
    </source>
</evidence>
<dbReference type="Gene3D" id="1.10.3380.20">
    <property type="match status" value="1"/>
</dbReference>
<dbReference type="SUPFAM" id="SSF52540">
    <property type="entry name" value="P-loop containing nucleoside triphosphate hydrolases"/>
    <property type="match status" value="1"/>
</dbReference>
<dbReference type="Pfam" id="PF00271">
    <property type="entry name" value="Helicase_C"/>
    <property type="match status" value="1"/>
</dbReference>
<evidence type="ECO:0000256" key="3">
    <source>
        <dbReference type="ARBA" id="ARBA00022763"/>
    </source>
</evidence>
<dbReference type="InterPro" id="IPR048960">
    <property type="entry name" value="POLQ-like_helical"/>
</dbReference>
<dbReference type="SMART" id="SM00490">
    <property type="entry name" value="HELICc"/>
    <property type="match status" value="1"/>
</dbReference>
<dbReference type="PROSITE" id="PS51192">
    <property type="entry name" value="HELICASE_ATP_BIND_1"/>
    <property type="match status" value="1"/>
</dbReference>
<dbReference type="GO" id="GO:0043138">
    <property type="term" value="F:3'-5' DNA helicase activity"/>
    <property type="evidence" value="ECO:0007669"/>
    <property type="project" value="UniProtKB-EC"/>
</dbReference>
<dbReference type="OrthoDB" id="2320933at2759"/>
<dbReference type="SMART" id="SM00487">
    <property type="entry name" value="DEXDc"/>
    <property type="match status" value="1"/>
</dbReference>
<keyword evidence="8" id="KW-0539">Nucleus</keyword>
<comment type="catalytic activity">
    <reaction evidence="9">
        <text>ATP + H2O = ADP + phosphate + H(+)</text>
        <dbReference type="Rhea" id="RHEA:13065"/>
        <dbReference type="ChEBI" id="CHEBI:15377"/>
        <dbReference type="ChEBI" id="CHEBI:15378"/>
        <dbReference type="ChEBI" id="CHEBI:30616"/>
        <dbReference type="ChEBI" id="CHEBI:43474"/>
        <dbReference type="ChEBI" id="CHEBI:456216"/>
        <dbReference type="EC" id="5.6.2.4"/>
    </reaction>
</comment>
<dbReference type="FunFam" id="3.40.50.300:FF:000813">
    <property type="entry name" value="helicase POLQ-like isoform X1"/>
    <property type="match status" value="1"/>
</dbReference>
<dbReference type="Pfam" id="PF21099">
    <property type="entry name" value="POLQ_helical"/>
    <property type="match status" value="1"/>
</dbReference>
<dbReference type="GO" id="GO:0005524">
    <property type="term" value="F:ATP binding"/>
    <property type="evidence" value="ECO:0007669"/>
    <property type="project" value="UniProtKB-KW"/>
</dbReference>
<protein>
    <submittedName>
        <fullName evidence="12">P-loop containing nucleoside triphosphate hydrolase protein</fullName>
    </submittedName>
</protein>
<dbReference type="InterPro" id="IPR036390">
    <property type="entry name" value="WH_DNA-bd_sf"/>
</dbReference>
<sequence>SRLFAEYGIPPQVAEEYIANNIKWLYEWQARCLKSKGVLEGTRNLLYSAPTSAGKTMVAELLMLLKVIKTSKKAIMILPFISIVSEKTKYLQKMFASENLNIVGYYANNGAASFDDIDVAICTIEKANTLVNTLITEQKLDQVAIVVVDELHMVGDSHRGYILEVLMNKIRLPTIQNEIQIVGMSATLQNIGVLASWLDAELFISDYRPVPLVEYYKVGNQVKDVNGNVLRTLQNLHPSHKEKDKDFFVSLVAEVLRDGKSTLVFCSTKKACETSASLLSKLLDEYADEEIIAGRQEIIRELSRTPGGLDPRLEAAVLRGVAFHHAGLTTDEREIIEDGYKNGLITVLTATATLSSGVNLPARRVIFREPKIGRNFIKPQEYRQMKGRAGRKGKDTLGESVLMCREEEEPRVRALFKADLPVVESCLRPSSPGMHRAILEIIAAGAAATKHDIERYGECTMLFAEHQAASGTEKAREIVRKATHNAVDWLAANQFIAIGDDESVRPTLLGSATMSSALAPEEALVVYASLDKASHNFNMNNELHIVFQVTPTYMTNQINIDWSHFYRMWELLAPDNRDIGKRVGVTDYFLLRAATGQPISVGDEHEKDHKRFYTALILYDLVREVSFEKLIQRYNVDRGMLQTLQTAAATFSGMVKIFCEKLRWSGMEMLVAQFQDRL</sequence>
<evidence type="ECO:0000256" key="2">
    <source>
        <dbReference type="ARBA" id="ARBA00022741"/>
    </source>
</evidence>
<dbReference type="PANTHER" id="PTHR47961:SF6">
    <property type="entry name" value="DNA-DIRECTED DNA POLYMERASE"/>
    <property type="match status" value="1"/>
</dbReference>
<dbReference type="Pfam" id="PF00270">
    <property type="entry name" value="DEAD"/>
    <property type="match status" value="1"/>
</dbReference>
<evidence type="ECO:0000313" key="12">
    <source>
        <dbReference type="EMBL" id="RKO85090.1"/>
    </source>
</evidence>
<dbReference type="AlphaFoldDB" id="A0A4P9W377"/>
<evidence type="ECO:0000259" key="11">
    <source>
        <dbReference type="PROSITE" id="PS51194"/>
    </source>
</evidence>
<proteinExistence type="predicted"/>
<accession>A0A4P9W377</accession>
<feature type="domain" description="Helicase ATP-binding" evidence="10">
    <location>
        <begin position="36"/>
        <end position="206"/>
    </location>
</feature>
<dbReference type="InterPro" id="IPR001650">
    <property type="entry name" value="Helicase_C-like"/>
</dbReference>
<dbReference type="EMBL" id="KZ999424">
    <property type="protein sequence ID" value="RKO85090.1"/>
    <property type="molecule type" value="Genomic_DNA"/>
</dbReference>
<evidence type="ECO:0000313" key="13">
    <source>
        <dbReference type="Proteomes" id="UP000269721"/>
    </source>
</evidence>
<evidence type="ECO:0000256" key="8">
    <source>
        <dbReference type="ARBA" id="ARBA00023242"/>
    </source>
</evidence>
<dbReference type="Gene3D" id="3.40.50.300">
    <property type="entry name" value="P-loop containing nucleotide triphosphate hydrolases"/>
    <property type="match status" value="2"/>
</dbReference>
<keyword evidence="4 12" id="KW-0378">Hydrolase</keyword>
<dbReference type="SUPFAM" id="SSF158702">
    <property type="entry name" value="Sec63 N-terminal domain-like"/>
    <property type="match status" value="1"/>
</dbReference>
<dbReference type="PROSITE" id="PS51194">
    <property type="entry name" value="HELICASE_CTER"/>
    <property type="match status" value="1"/>
</dbReference>
<feature type="non-terminal residue" evidence="12">
    <location>
        <position position="1"/>
    </location>
</feature>
<keyword evidence="5" id="KW-0347">Helicase</keyword>
<name>A0A4P9W377_9FUNG</name>
<keyword evidence="3" id="KW-0227">DNA damage</keyword>
<dbReference type="SUPFAM" id="SSF46785">
    <property type="entry name" value="Winged helix' DNA-binding domain"/>
    <property type="match status" value="1"/>
</dbReference>
<dbReference type="PANTHER" id="PTHR47961">
    <property type="entry name" value="DNA POLYMERASE THETA, PUTATIVE (AFU_ORTHOLOGUE AFUA_1G05260)-RELATED"/>
    <property type="match status" value="1"/>
</dbReference>
<gene>
    <name evidence="12" type="ORF">BDK51DRAFT_31815</name>
</gene>
<reference evidence="13" key="1">
    <citation type="journal article" date="2018" name="Nat. Microbiol.">
        <title>Leveraging single-cell genomics to expand the fungal tree of life.</title>
        <authorList>
            <person name="Ahrendt S.R."/>
            <person name="Quandt C.A."/>
            <person name="Ciobanu D."/>
            <person name="Clum A."/>
            <person name="Salamov A."/>
            <person name="Andreopoulos B."/>
            <person name="Cheng J.F."/>
            <person name="Woyke T."/>
            <person name="Pelin A."/>
            <person name="Henrissat B."/>
            <person name="Reynolds N.K."/>
            <person name="Benny G.L."/>
            <person name="Smith M.E."/>
            <person name="James T.Y."/>
            <person name="Grigoriev I.V."/>
        </authorList>
    </citation>
    <scope>NUCLEOTIDE SEQUENCE [LARGE SCALE GENOMIC DNA]</scope>
</reference>
<keyword evidence="7" id="KW-0234">DNA repair</keyword>
<evidence type="ECO:0000256" key="4">
    <source>
        <dbReference type="ARBA" id="ARBA00022801"/>
    </source>
</evidence>
<dbReference type="InterPro" id="IPR011545">
    <property type="entry name" value="DEAD/DEAH_box_helicase_dom"/>
</dbReference>
<evidence type="ECO:0000256" key="5">
    <source>
        <dbReference type="ARBA" id="ARBA00022806"/>
    </source>
</evidence>
<keyword evidence="13" id="KW-1185">Reference proteome</keyword>
<dbReference type="Proteomes" id="UP000269721">
    <property type="component" value="Unassembled WGS sequence"/>
</dbReference>
<dbReference type="GO" id="GO:0005634">
    <property type="term" value="C:nucleus"/>
    <property type="evidence" value="ECO:0007669"/>
    <property type="project" value="UniProtKB-SubCell"/>
</dbReference>
<dbReference type="InterPro" id="IPR014001">
    <property type="entry name" value="Helicase_ATP-bd"/>
</dbReference>
<feature type="domain" description="Helicase C-terminal" evidence="11">
    <location>
        <begin position="247"/>
        <end position="439"/>
    </location>
</feature>
<comment type="subcellular location">
    <subcellularLocation>
        <location evidence="1">Nucleus</location>
    </subcellularLocation>
</comment>
<dbReference type="InterPro" id="IPR027417">
    <property type="entry name" value="P-loop_NTPase"/>
</dbReference>
<evidence type="ECO:0000256" key="1">
    <source>
        <dbReference type="ARBA" id="ARBA00004123"/>
    </source>
</evidence>
<evidence type="ECO:0000256" key="9">
    <source>
        <dbReference type="ARBA" id="ARBA00048988"/>
    </source>
</evidence>
<keyword evidence="2" id="KW-0547">Nucleotide-binding</keyword>
<evidence type="ECO:0000256" key="6">
    <source>
        <dbReference type="ARBA" id="ARBA00022840"/>
    </source>
</evidence>
<organism evidence="12 13">
    <name type="scientific">Blyttiomyces helicus</name>
    <dbReference type="NCBI Taxonomy" id="388810"/>
    <lineage>
        <taxon>Eukaryota</taxon>
        <taxon>Fungi</taxon>
        <taxon>Fungi incertae sedis</taxon>
        <taxon>Chytridiomycota</taxon>
        <taxon>Chytridiomycota incertae sedis</taxon>
        <taxon>Chytridiomycetes</taxon>
        <taxon>Chytridiomycetes incertae sedis</taxon>
        <taxon>Blyttiomyces</taxon>
    </lineage>
</organism>
<dbReference type="CDD" id="cd18795">
    <property type="entry name" value="SF2_C_Ski2"/>
    <property type="match status" value="1"/>
</dbReference>
<evidence type="ECO:0000256" key="7">
    <source>
        <dbReference type="ARBA" id="ARBA00023204"/>
    </source>
</evidence>
<dbReference type="InterPro" id="IPR046931">
    <property type="entry name" value="HTH_61"/>
</dbReference>
<dbReference type="GO" id="GO:0003676">
    <property type="term" value="F:nucleic acid binding"/>
    <property type="evidence" value="ECO:0007669"/>
    <property type="project" value="InterPro"/>
</dbReference>
<dbReference type="GO" id="GO:0006281">
    <property type="term" value="P:DNA repair"/>
    <property type="evidence" value="ECO:0007669"/>
    <property type="project" value="UniProtKB-KW"/>
</dbReference>
<dbReference type="InterPro" id="IPR050474">
    <property type="entry name" value="Hel308_SKI2-like"/>
</dbReference>
<dbReference type="Pfam" id="PF20470">
    <property type="entry name" value="HTH_61"/>
    <property type="match status" value="1"/>
</dbReference>